<evidence type="ECO:0000259" key="6">
    <source>
        <dbReference type="Pfam" id="PF01494"/>
    </source>
</evidence>
<comment type="cofactor">
    <cofactor evidence="1">
        <name>FAD</name>
        <dbReference type="ChEBI" id="CHEBI:57692"/>
    </cofactor>
</comment>
<dbReference type="GO" id="GO:0016787">
    <property type="term" value="F:hydrolase activity"/>
    <property type="evidence" value="ECO:0007669"/>
    <property type="project" value="InterPro"/>
</dbReference>
<evidence type="ECO:0000256" key="3">
    <source>
        <dbReference type="ARBA" id="ARBA00022827"/>
    </source>
</evidence>
<feature type="domain" description="FAD-binding" evidence="6">
    <location>
        <begin position="13"/>
        <end position="373"/>
    </location>
</feature>
<feature type="domain" description="Amidohydrolase-related" evidence="7">
    <location>
        <begin position="424"/>
        <end position="734"/>
    </location>
</feature>
<evidence type="ECO:0000313" key="9">
    <source>
        <dbReference type="Proteomes" id="UP000018001"/>
    </source>
</evidence>
<dbReference type="EMBL" id="BAUL01000068">
    <property type="protein sequence ID" value="GAD93875.1"/>
    <property type="molecule type" value="Genomic_DNA"/>
</dbReference>
<protein>
    <submittedName>
        <fullName evidence="8">2-amino-3-carboxymuconate-6-semialdehyde decarboxylase</fullName>
    </submittedName>
</protein>
<name>V5HVW7_BYSSN</name>
<reference evidence="9" key="1">
    <citation type="journal article" date="2014" name="Genome Announc.">
        <title>Draft genome sequence of the formaldehyde-resistant fungus Byssochlamys spectabilis No. 5 (anamorph Paecilomyces variotii No. 5) (NBRC109023).</title>
        <authorList>
            <person name="Oka T."/>
            <person name="Ekino K."/>
            <person name="Fukuda K."/>
            <person name="Nomura Y."/>
        </authorList>
    </citation>
    <scope>NUCLEOTIDE SEQUENCE [LARGE SCALE GENOMIC DNA]</scope>
    <source>
        <strain evidence="9">No. 5 / NBRC 109023</strain>
    </source>
</reference>
<evidence type="ECO:0000256" key="1">
    <source>
        <dbReference type="ARBA" id="ARBA00001974"/>
    </source>
</evidence>
<dbReference type="Gene3D" id="3.50.50.60">
    <property type="entry name" value="FAD/NAD(P)-binding domain"/>
    <property type="match status" value="1"/>
</dbReference>
<dbReference type="SUPFAM" id="SSF51905">
    <property type="entry name" value="FAD/NAD(P)-binding domain"/>
    <property type="match status" value="1"/>
</dbReference>
<dbReference type="Pfam" id="PF04909">
    <property type="entry name" value="Amidohydro_2"/>
    <property type="match status" value="1"/>
</dbReference>
<keyword evidence="9" id="KW-1185">Reference proteome</keyword>
<organism evidence="8 9">
    <name type="scientific">Byssochlamys spectabilis (strain No. 5 / NBRC 109023)</name>
    <name type="common">Paecilomyces variotii</name>
    <dbReference type="NCBI Taxonomy" id="1356009"/>
    <lineage>
        <taxon>Eukaryota</taxon>
        <taxon>Fungi</taxon>
        <taxon>Dikarya</taxon>
        <taxon>Ascomycota</taxon>
        <taxon>Pezizomycotina</taxon>
        <taxon>Eurotiomycetes</taxon>
        <taxon>Eurotiomycetidae</taxon>
        <taxon>Eurotiales</taxon>
        <taxon>Thermoascaceae</taxon>
        <taxon>Paecilomyces</taxon>
    </lineage>
</organism>
<dbReference type="Pfam" id="PF01494">
    <property type="entry name" value="FAD_binding_3"/>
    <property type="match status" value="1"/>
</dbReference>
<evidence type="ECO:0000259" key="7">
    <source>
        <dbReference type="Pfam" id="PF04909"/>
    </source>
</evidence>
<dbReference type="GO" id="GO:0004497">
    <property type="term" value="F:monooxygenase activity"/>
    <property type="evidence" value="ECO:0007669"/>
    <property type="project" value="UniProtKB-KW"/>
</dbReference>
<evidence type="ECO:0000256" key="5">
    <source>
        <dbReference type="ARBA" id="ARBA00023033"/>
    </source>
</evidence>
<dbReference type="PANTHER" id="PTHR47178:SF6">
    <property type="entry name" value="FAD-BINDING DOMAIN-CONTAINING PROTEIN"/>
    <property type="match status" value="1"/>
</dbReference>
<dbReference type="InterPro" id="IPR002938">
    <property type="entry name" value="FAD-bd"/>
</dbReference>
<dbReference type="GO" id="GO:0071949">
    <property type="term" value="F:FAD binding"/>
    <property type="evidence" value="ECO:0007669"/>
    <property type="project" value="InterPro"/>
</dbReference>
<dbReference type="Proteomes" id="UP000018001">
    <property type="component" value="Unassembled WGS sequence"/>
</dbReference>
<dbReference type="InterPro" id="IPR032466">
    <property type="entry name" value="Metal_Hydrolase"/>
</dbReference>
<keyword evidence="2" id="KW-0285">Flavoprotein</keyword>
<keyword evidence="3" id="KW-0274">FAD</keyword>
<accession>V5HVW7</accession>
<proteinExistence type="predicted"/>
<dbReference type="InterPro" id="IPR006680">
    <property type="entry name" value="Amidohydro-rel"/>
</dbReference>
<dbReference type="PANTHER" id="PTHR47178">
    <property type="entry name" value="MONOOXYGENASE, FAD-BINDING"/>
    <property type="match status" value="1"/>
</dbReference>
<keyword evidence="5" id="KW-0503">Monooxygenase</keyword>
<evidence type="ECO:0000256" key="2">
    <source>
        <dbReference type="ARBA" id="ARBA00022630"/>
    </source>
</evidence>
<evidence type="ECO:0000313" key="8">
    <source>
        <dbReference type="EMBL" id="GAD93875.1"/>
    </source>
</evidence>
<dbReference type="Gene3D" id="3.20.20.140">
    <property type="entry name" value="Metal-dependent hydrolases"/>
    <property type="match status" value="1"/>
</dbReference>
<evidence type="ECO:0000256" key="4">
    <source>
        <dbReference type="ARBA" id="ARBA00023002"/>
    </source>
</evidence>
<dbReference type="InterPro" id="IPR036188">
    <property type="entry name" value="FAD/NAD-bd_sf"/>
</dbReference>
<keyword evidence="4" id="KW-0560">Oxidoreductase</keyword>
<dbReference type="InParanoid" id="V5HVW7"/>
<gene>
    <name evidence="8" type="ORF">PVAR5_2492</name>
</gene>
<dbReference type="SUPFAM" id="SSF51556">
    <property type="entry name" value="Metallo-dependent hydrolases"/>
    <property type="match status" value="1"/>
</dbReference>
<comment type="caution">
    <text evidence="8">The sequence shown here is derived from an EMBL/GenBank/DDBJ whole genome shotgun (WGS) entry which is preliminary data.</text>
</comment>
<dbReference type="AlphaFoldDB" id="V5HVW7"/>
<dbReference type="PRINTS" id="PR00420">
    <property type="entry name" value="RNGMNOXGNASE"/>
</dbReference>
<sequence>MKEIMTVTNPTNKVIIIGAGPGGLVLAHCLRRHGIPYEIFERERAGQPRRQGWAVGLQECLPDLKELLPEDVYKRLPEASVNHNMEAPDSFALIDCKTGKKTAQVGGVDYNHPRCFLRVNRMALRHVLRQGIDVQNDKELDYYEELPGSVIAHFKDGTSVTGSLLVGADGAHSAVRKQLYGETKLEQSSFIPIAAELHLTRDQYEPLHEIGTGGLFCYGPNLRYLIGLLNVSEDRSSALYYWACCIRSDTPEKEWEWIRQASSQQLYDRCLEETKYLPSYLTDIMRASTPENMCMPPVRFVEYYLPDVPSGASRVTVLGDAAHVMIPFYLAGANTAIKDACDLARNISKNAQNLHLAIQRYEKRMIPRGRQMVLRSRKAGEAPTLNEIVVRASDEGSGILCISIISQSLHEANMSSSSSPQVKIDTHHHYVPDFYKRAVESAGGDPSGFPTPQWTPDSDQAAMKTNGIRTSILSITSPGPIIAGTDEGARSLAREANEYAASLRDKKPAEYGFFAAMPNLLDTEGSLAEIKYAFDVLKADGVTLFTRYGKANQYLGHPEYIPIWEELNARHAVVFIHPTHPIDRHRVNHLFAQSTVDYPHETSRTAVDLISTGTKRKYSNCKVILSHAGGTLPWLISRVTPSLRGVPVPEGTKSFEEWMEDFRSFYFDLAMSSSHLILSAVLNHVPHDHILYGSDSPYAPADKIARFKVDIDSYPLEKDIRDKIFFKNALAILPRLAQEHSKL</sequence>
<dbReference type="HOGENOM" id="CLU_373831_0_0_1"/>
<dbReference type="eggNOG" id="KOG2614">
    <property type="taxonomic scope" value="Eukaryota"/>
</dbReference>
<dbReference type="OrthoDB" id="2832284at2759"/>